<feature type="compositionally biased region" description="Basic and acidic residues" evidence="1">
    <location>
        <begin position="41"/>
        <end position="57"/>
    </location>
</feature>
<protein>
    <submittedName>
        <fullName evidence="2">Uncharacterized protein</fullName>
    </submittedName>
</protein>
<sequence length="133" mass="15260">MSGDRRFLPFDEQDLNTPVFIGRVRSRVLEAFARLTGIEDYHGHSDRDDQRRGREVGQKQSVSSSFEEHDQNKSVFPGGVMVFLADGKTKHTWDKTRPEDTYVFVIVFELISADFMQTIKSAVEGRRSSLVDF</sequence>
<feature type="region of interest" description="Disordered" evidence="1">
    <location>
        <begin position="41"/>
        <end position="73"/>
    </location>
</feature>
<dbReference type="Proteomes" id="UP001497516">
    <property type="component" value="Chromosome 8"/>
</dbReference>
<dbReference type="EMBL" id="OZ034821">
    <property type="protein sequence ID" value="CAL1406068.1"/>
    <property type="molecule type" value="Genomic_DNA"/>
</dbReference>
<evidence type="ECO:0000256" key="1">
    <source>
        <dbReference type="SAM" id="MobiDB-lite"/>
    </source>
</evidence>
<name>A0AAV2G5W0_9ROSI</name>
<evidence type="ECO:0000313" key="3">
    <source>
        <dbReference type="Proteomes" id="UP001497516"/>
    </source>
</evidence>
<evidence type="ECO:0000313" key="2">
    <source>
        <dbReference type="EMBL" id="CAL1406068.1"/>
    </source>
</evidence>
<organism evidence="2 3">
    <name type="scientific">Linum trigynum</name>
    <dbReference type="NCBI Taxonomy" id="586398"/>
    <lineage>
        <taxon>Eukaryota</taxon>
        <taxon>Viridiplantae</taxon>
        <taxon>Streptophyta</taxon>
        <taxon>Embryophyta</taxon>
        <taxon>Tracheophyta</taxon>
        <taxon>Spermatophyta</taxon>
        <taxon>Magnoliopsida</taxon>
        <taxon>eudicotyledons</taxon>
        <taxon>Gunneridae</taxon>
        <taxon>Pentapetalae</taxon>
        <taxon>rosids</taxon>
        <taxon>fabids</taxon>
        <taxon>Malpighiales</taxon>
        <taxon>Linaceae</taxon>
        <taxon>Linum</taxon>
    </lineage>
</organism>
<keyword evidence="3" id="KW-1185">Reference proteome</keyword>
<proteinExistence type="predicted"/>
<accession>A0AAV2G5W0</accession>
<reference evidence="2 3" key="1">
    <citation type="submission" date="2024-04" db="EMBL/GenBank/DDBJ databases">
        <authorList>
            <person name="Fracassetti M."/>
        </authorList>
    </citation>
    <scope>NUCLEOTIDE SEQUENCE [LARGE SCALE GENOMIC DNA]</scope>
</reference>
<dbReference type="AlphaFoldDB" id="A0AAV2G5W0"/>
<gene>
    <name evidence="2" type="ORF">LTRI10_LOCUS45820</name>
</gene>